<comment type="caution">
    <text evidence="2">The sequence shown here is derived from an EMBL/GenBank/DDBJ whole genome shotgun (WGS) entry which is preliminary data.</text>
</comment>
<evidence type="ECO:0000313" key="2">
    <source>
        <dbReference type="EMBL" id="OQP54340.1"/>
    </source>
</evidence>
<reference evidence="3" key="1">
    <citation type="submission" date="2016-04" db="EMBL/GenBank/DDBJ databases">
        <authorList>
            <person name="Chen L."/>
            <person name="Zhuang W."/>
            <person name="Wang G."/>
        </authorList>
    </citation>
    <scope>NUCLEOTIDE SEQUENCE [LARGE SCALE GENOMIC DNA]</scope>
    <source>
        <strain evidence="3">17621</strain>
    </source>
</reference>
<feature type="signal peptide" evidence="1">
    <location>
        <begin position="1"/>
        <end position="22"/>
    </location>
</feature>
<accession>A0A1V9F7D5</accession>
<protein>
    <recommendedName>
        <fullName evidence="4">Membrane or secreted protein</fullName>
    </recommendedName>
</protein>
<organism evidence="2 3">
    <name type="scientific">Niastella yeongjuensis</name>
    <dbReference type="NCBI Taxonomy" id="354355"/>
    <lineage>
        <taxon>Bacteria</taxon>
        <taxon>Pseudomonadati</taxon>
        <taxon>Bacteroidota</taxon>
        <taxon>Chitinophagia</taxon>
        <taxon>Chitinophagales</taxon>
        <taxon>Chitinophagaceae</taxon>
        <taxon>Niastella</taxon>
    </lineage>
</organism>
<keyword evidence="1" id="KW-0732">Signal</keyword>
<dbReference type="STRING" id="354355.SAMN05660816_05121"/>
<keyword evidence="3" id="KW-1185">Reference proteome</keyword>
<gene>
    <name evidence="2" type="ORF">A4H97_22930</name>
</gene>
<proteinExistence type="predicted"/>
<dbReference type="OrthoDB" id="681104at2"/>
<dbReference type="RefSeq" id="WP_081197651.1">
    <property type="nucleotide sequence ID" value="NZ_FOCZ01000011.1"/>
</dbReference>
<evidence type="ECO:0000313" key="3">
    <source>
        <dbReference type="Proteomes" id="UP000192610"/>
    </source>
</evidence>
<dbReference type="Proteomes" id="UP000192610">
    <property type="component" value="Unassembled WGS sequence"/>
</dbReference>
<dbReference type="EMBL" id="LVXG01000004">
    <property type="protein sequence ID" value="OQP54340.1"/>
    <property type="molecule type" value="Genomic_DNA"/>
</dbReference>
<dbReference type="AlphaFoldDB" id="A0A1V9F7D5"/>
<evidence type="ECO:0008006" key="4">
    <source>
        <dbReference type="Google" id="ProtNLM"/>
    </source>
</evidence>
<name>A0A1V9F7D5_9BACT</name>
<feature type="chain" id="PRO_5010743522" description="Membrane or secreted protein" evidence="1">
    <location>
        <begin position="23"/>
        <end position="91"/>
    </location>
</feature>
<sequence>MKKVKIMLMSMALIAVVGGALAFKAKYTQRYCTTLASPAGFCKDLACPNGPFSPSTTGSGSNVICTTIVPAGGCLGIQCADAPSVPALKID</sequence>
<evidence type="ECO:0000256" key="1">
    <source>
        <dbReference type="SAM" id="SignalP"/>
    </source>
</evidence>